<keyword evidence="5" id="KW-0396">Initiation factor</keyword>
<reference evidence="6" key="3">
    <citation type="journal article" date="2016" name="Gigascience">
        <title>De novo construction of an expanded transcriptome assembly for the western tarnished plant bug, Lygus hesperus.</title>
        <authorList>
            <person name="Tassone E.E."/>
            <person name="Geib S.M."/>
            <person name="Hall B."/>
            <person name="Fabrick J.A."/>
            <person name="Brent C.S."/>
            <person name="Hull J.J."/>
        </authorList>
    </citation>
    <scope>NUCLEOTIDE SEQUENCE</scope>
</reference>
<keyword evidence="1" id="KW-0963">Cytoplasm</keyword>
<dbReference type="InterPro" id="IPR004521">
    <property type="entry name" value="Uncharacterised_CHP00451"/>
</dbReference>
<dbReference type="EMBL" id="GDHC01015664">
    <property type="protein sequence ID" value="JAQ02965.1"/>
    <property type="molecule type" value="Transcribed_RNA"/>
</dbReference>
<dbReference type="InterPro" id="IPR001950">
    <property type="entry name" value="SUI1"/>
</dbReference>
<dbReference type="EMBL" id="GDHC01014042">
    <property type="protein sequence ID" value="JAQ04587.1"/>
    <property type="molecule type" value="Transcribed_RNA"/>
</dbReference>
<dbReference type="EMBL" id="GBHO01045041">
    <property type="protein sequence ID" value="JAF98562.1"/>
    <property type="molecule type" value="Transcribed_RNA"/>
</dbReference>
<dbReference type="InterPro" id="IPR048248">
    <property type="entry name" value="PUA_eIF2d-like"/>
</dbReference>
<dbReference type="EMBL" id="GDHC01013141">
    <property type="protein sequence ID" value="JAQ05488.1"/>
    <property type="molecule type" value="Transcribed_RNA"/>
</dbReference>
<evidence type="ECO:0000313" key="5">
    <source>
        <dbReference type="EMBL" id="JAG28449.1"/>
    </source>
</evidence>
<dbReference type="EMBL" id="GBHO01015157">
    <property type="protein sequence ID" value="JAG28447.1"/>
    <property type="molecule type" value="Transcribed_RNA"/>
</dbReference>
<dbReference type="Pfam" id="PF17832">
    <property type="entry name" value="Pre-PUA"/>
    <property type="match status" value="1"/>
</dbReference>
<reference evidence="5" key="2">
    <citation type="submission" date="2014-07" db="EMBL/GenBank/DDBJ databases">
        <authorList>
            <person name="Hull J."/>
        </authorList>
    </citation>
    <scope>NUCLEOTIDE SEQUENCE</scope>
</reference>
<organism evidence="5">
    <name type="scientific">Lygus hesperus</name>
    <name type="common">Western plant bug</name>
    <dbReference type="NCBI Taxonomy" id="30085"/>
    <lineage>
        <taxon>Eukaryota</taxon>
        <taxon>Metazoa</taxon>
        <taxon>Ecdysozoa</taxon>
        <taxon>Arthropoda</taxon>
        <taxon>Hexapoda</taxon>
        <taxon>Insecta</taxon>
        <taxon>Pterygota</taxon>
        <taxon>Neoptera</taxon>
        <taxon>Paraneoptera</taxon>
        <taxon>Hemiptera</taxon>
        <taxon>Heteroptera</taxon>
        <taxon>Panheteroptera</taxon>
        <taxon>Cimicomorpha</taxon>
        <taxon>Miridae</taxon>
        <taxon>Mirini</taxon>
        <taxon>Lygus</taxon>
    </lineage>
</organism>
<dbReference type="PANTHER" id="PTHR12217:SF4">
    <property type="entry name" value="EUKARYOTIC TRANSLATION INITIATION FACTOR 2D"/>
    <property type="match status" value="1"/>
</dbReference>
<dbReference type="InterPro" id="IPR039757">
    <property type="entry name" value="EIF2D"/>
</dbReference>
<proteinExistence type="predicted"/>
<dbReference type="PROSITE" id="PS50296">
    <property type="entry name" value="SUI1"/>
    <property type="match status" value="1"/>
</dbReference>
<name>A0A0A9Y8G2_LYGHE</name>
<feature type="domain" description="SUI1" evidence="2">
    <location>
        <begin position="517"/>
        <end position="587"/>
    </location>
</feature>
<gene>
    <name evidence="5" type="primary">EIF2D_1</name>
    <name evidence="3" type="synonym">EIF2D_0</name>
    <name evidence="4" type="synonym">EIF2D_2</name>
    <name evidence="6" type="synonym">EIF2D_3</name>
    <name evidence="5" type="ORF">CM83_35142</name>
    <name evidence="3" type="ORF">CM83_35145</name>
    <name evidence="4" type="ORF">CM83_35148</name>
    <name evidence="7" type="ORF">g.40813</name>
    <name evidence="8" type="ORF">g.40816</name>
    <name evidence="6" type="ORF">g.40823</name>
</gene>
<dbReference type="GO" id="GO:0003743">
    <property type="term" value="F:translation initiation factor activity"/>
    <property type="evidence" value="ECO:0007669"/>
    <property type="project" value="UniProtKB-KW"/>
</dbReference>
<dbReference type="CDD" id="cd11608">
    <property type="entry name" value="eIF2D_C"/>
    <property type="match status" value="1"/>
</dbReference>
<dbReference type="Pfam" id="PF25304">
    <property type="entry name" value="WHD_eIF2D"/>
    <property type="match status" value="1"/>
</dbReference>
<reference evidence="5" key="1">
    <citation type="journal article" date="2014" name="PLoS ONE">
        <title>Transcriptome-Based Identification of ABC Transporters in the Western Tarnished Plant Bug Lygus hesperus.</title>
        <authorList>
            <person name="Hull J.J."/>
            <person name="Chaney K."/>
            <person name="Geib S.M."/>
            <person name="Fabrick J.A."/>
            <person name="Brent C.S."/>
            <person name="Walsh D."/>
            <person name="Lavine L.C."/>
        </authorList>
    </citation>
    <scope>NUCLEOTIDE SEQUENCE</scope>
</reference>
<dbReference type="SUPFAM" id="SSF55159">
    <property type="entry name" value="eIF1-like"/>
    <property type="match status" value="1"/>
</dbReference>
<dbReference type="SUPFAM" id="SSF47592">
    <property type="entry name" value="SWIB/MDM2 domain"/>
    <property type="match status" value="1"/>
</dbReference>
<dbReference type="Gene3D" id="3.10.400.20">
    <property type="match status" value="1"/>
</dbReference>
<dbReference type="EMBL" id="GBHO01015155">
    <property type="protein sequence ID" value="JAG28449.1"/>
    <property type="molecule type" value="Transcribed_RNA"/>
</dbReference>
<dbReference type="Gene3D" id="3.30.780.10">
    <property type="entry name" value="SUI1-like domain"/>
    <property type="match status" value="1"/>
</dbReference>
<dbReference type="InterPro" id="IPR036885">
    <property type="entry name" value="SWIB_MDM2_dom_sf"/>
</dbReference>
<evidence type="ECO:0000313" key="4">
    <source>
        <dbReference type="EMBL" id="JAG28447.1"/>
    </source>
</evidence>
<dbReference type="Pfam" id="PF26291">
    <property type="entry name" value="SWIB_eIF2D"/>
    <property type="match status" value="1"/>
</dbReference>
<dbReference type="InterPro" id="IPR048247">
    <property type="entry name" value="eIF2D_N"/>
</dbReference>
<evidence type="ECO:0000259" key="2">
    <source>
        <dbReference type="PROSITE" id="PS50296"/>
    </source>
</evidence>
<dbReference type="InterPro" id="IPR057429">
    <property type="entry name" value="WH_eIF2D"/>
</dbReference>
<dbReference type="PANTHER" id="PTHR12217">
    <property type="entry name" value="EUKARYOTIC TRANSLATION INITIATION FACTOR 2D"/>
    <property type="match status" value="1"/>
</dbReference>
<dbReference type="GO" id="GO:0003723">
    <property type="term" value="F:RNA binding"/>
    <property type="evidence" value="ECO:0007669"/>
    <property type="project" value="InterPro"/>
</dbReference>
<evidence type="ECO:0000256" key="1">
    <source>
        <dbReference type="ARBA" id="ARBA00022490"/>
    </source>
</evidence>
<dbReference type="SUPFAM" id="SSF88697">
    <property type="entry name" value="PUA domain-like"/>
    <property type="match status" value="1"/>
</dbReference>
<dbReference type="Pfam" id="PF01253">
    <property type="entry name" value="SUI1"/>
    <property type="match status" value="1"/>
</dbReference>
<protein>
    <submittedName>
        <fullName evidence="5">Eukaryotic translation initiation factor 2D</fullName>
    </submittedName>
</protein>
<evidence type="ECO:0000313" key="6">
    <source>
        <dbReference type="EMBL" id="JAQ02965.1"/>
    </source>
</evidence>
<dbReference type="InterPro" id="IPR036877">
    <property type="entry name" value="SUI1_dom_sf"/>
</dbReference>
<dbReference type="Pfam" id="PF26292">
    <property type="entry name" value="PUA_elF2D"/>
    <property type="match status" value="1"/>
</dbReference>
<accession>A0A0A9Y8G2</accession>
<dbReference type="InterPro" id="IPR041366">
    <property type="entry name" value="Pre-PUA"/>
</dbReference>
<dbReference type="CDD" id="cd21156">
    <property type="entry name" value="PUA_eIF2d-like"/>
    <property type="match status" value="1"/>
</dbReference>
<sequence length="608" mass="67573">MFKKPFKTKSNCQLKTSEKKKLLSRIKLCLPQFNEESELFNIKDPMNTVKVSLHSGVTVNIFVHGSTPVFFEFQDVIYPTIFILWKFPHLVYSFVTHDAVLGKLYNGADLMLPGVIFSSDFSGDISMINKGRPAAVCTDKNLASVAVGQSMLSGQDIASGVKVGRAVKILHTFGDELQKLLDEVPKLPIIIHSNKQIPDVLGSGDARSILSSFESSETSFLNHQTSLESNLCSDVDNLTLRSGSHDKETEPDGSGVSMIQIPYVTTDEVLLQKKFPCETSTVEDNNDNITPEINMDELAEYCLLKSLLSKKLECPILANLFYSKFMLSFVPEGLELNIKKTKHKKLSNMLKEMMVQGVLVIEDIKGVQSITSVNPTHTIFKEMRHKYEAFEVLKTSSSGTPEETSSLEKLEEIKESLVINKLVSPLFKNTPFQKGDVLPVTKAREIIVTYVKETGLTQPSSQNVVLDPILSDIISTRQTVLPWADLINKIIDKMATCYTIRTSKDRIISGKGKLPLIEISTATRSGNKSVTIVNNLEKYGINLNEFARHCQHALAASTTTHPTPSGTQFQVQGSHKPFICALLVERYNIPQRVIPGFAEKSKGKKGRK</sequence>
<dbReference type="PROSITE" id="PS50890">
    <property type="entry name" value="PUA"/>
    <property type="match status" value="1"/>
</dbReference>
<dbReference type="GO" id="GO:0001731">
    <property type="term" value="P:formation of translation preinitiation complex"/>
    <property type="evidence" value="ECO:0007669"/>
    <property type="project" value="InterPro"/>
</dbReference>
<keyword evidence="5" id="KW-0648">Protein biosynthesis</keyword>
<dbReference type="CDD" id="cd11610">
    <property type="entry name" value="eIF2D_N"/>
    <property type="match status" value="1"/>
</dbReference>
<dbReference type="NCBIfam" id="TIGR00451">
    <property type="entry name" value="unchar_dom_2"/>
    <property type="match status" value="1"/>
</dbReference>
<dbReference type="InterPro" id="IPR058886">
    <property type="entry name" value="SWIB_eIF2D"/>
</dbReference>
<dbReference type="InterPro" id="IPR015947">
    <property type="entry name" value="PUA-like_sf"/>
</dbReference>
<evidence type="ECO:0000313" key="8">
    <source>
        <dbReference type="EMBL" id="JAQ05488.1"/>
    </source>
</evidence>
<dbReference type="InterPro" id="IPR039759">
    <property type="entry name" value="eIF2D_SUI1"/>
</dbReference>
<evidence type="ECO:0000313" key="7">
    <source>
        <dbReference type="EMBL" id="JAQ04587.1"/>
    </source>
</evidence>
<evidence type="ECO:0000313" key="3">
    <source>
        <dbReference type="EMBL" id="JAF98562.1"/>
    </source>
</evidence>
<dbReference type="AlphaFoldDB" id="A0A0A9Y8G2"/>